<evidence type="ECO:0000256" key="6">
    <source>
        <dbReference type="ARBA" id="ARBA00022692"/>
    </source>
</evidence>
<feature type="modified residue" description="4-aspartylphosphate" evidence="10">
    <location>
        <position position="834"/>
    </location>
</feature>
<dbReference type="CDD" id="cd16922">
    <property type="entry name" value="HATPase_EvgS-ArcB-TorS-like"/>
    <property type="match status" value="1"/>
</dbReference>
<feature type="domain" description="Response regulatory" evidence="13">
    <location>
        <begin position="785"/>
        <end position="901"/>
    </location>
</feature>
<feature type="transmembrane region" description="Helical" evidence="11">
    <location>
        <begin position="45"/>
        <end position="71"/>
    </location>
</feature>
<dbReference type="Gene3D" id="3.30.450.350">
    <property type="entry name" value="CHASE domain"/>
    <property type="match status" value="1"/>
</dbReference>
<dbReference type="PROSITE" id="PS50109">
    <property type="entry name" value="HIS_KIN"/>
    <property type="match status" value="1"/>
</dbReference>
<evidence type="ECO:0000256" key="5">
    <source>
        <dbReference type="ARBA" id="ARBA00022553"/>
    </source>
</evidence>
<dbReference type="PRINTS" id="PR00344">
    <property type="entry name" value="BCTRLSENSOR"/>
</dbReference>
<dbReference type="InterPro" id="IPR011006">
    <property type="entry name" value="CheY-like_superfamily"/>
</dbReference>
<dbReference type="GO" id="GO:0000155">
    <property type="term" value="F:phosphorelay sensor kinase activity"/>
    <property type="evidence" value="ECO:0007669"/>
    <property type="project" value="InterPro"/>
</dbReference>
<reference evidence="15 16" key="1">
    <citation type="submission" date="2019-07" db="EMBL/GenBank/DDBJ databases">
        <title>Whole genome shotgun sequence of Pseudoalteromonas espejiana NBRC 102222.</title>
        <authorList>
            <person name="Hosoyama A."/>
            <person name="Uohara A."/>
            <person name="Ohji S."/>
            <person name="Ichikawa N."/>
        </authorList>
    </citation>
    <scope>NUCLEOTIDE SEQUENCE [LARGE SCALE GENOMIC DNA]</scope>
    <source>
        <strain evidence="15 16">NBRC 102222</strain>
    </source>
</reference>
<evidence type="ECO:0000259" key="13">
    <source>
        <dbReference type="PROSITE" id="PS50110"/>
    </source>
</evidence>
<dbReference type="Pfam" id="PF05231">
    <property type="entry name" value="MASE1"/>
    <property type="match status" value="1"/>
</dbReference>
<dbReference type="SMART" id="SM00448">
    <property type="entry name" value="REC"/>
    <property type="match status" value="1"/>
</dbReference>
<proteinExistence type="predicted"/>
<feature type="transmembrane region" description="Helical" evidence="11">
    <location>
        <begin position="125"/>
        <end position="145"/>
    </location>
</feature>
<keyword evidence="8" id="KW-0902">Two-component regulatory system</keyword>
<dbReference type="InterPro" id="IPR005467">
    <property type="entry name" value="His_kinase_dom"/>
</dbReference>
<comment type="catalytic activity">
    <reaction evidence="1">
        <text>ATP + protein L-histidine = ADP + protein N-phospho-L-histidine.</text>
        <dbReference type="EC" id="2.7.13.3"/>
    </reaction>
</comment>
<keyword evidence="6 11" id="KW-0812">Transmembrane</keyword>
<keyword evidence="4" id="KW-1003">Cell membrane</keyword>
<feature type="transmembrane region" description="Helical" evidence="11">
    <location>
        <begin position="484"/>
        <end position="506"/>
    </location>
</feature>
<dbReference type="InterPro" id="IPR036097">
    <property type="entry name" value="HisK_dim/P_sf"/>
</dbReference>
<dbReference type="InterPro" id="IPR042240">
    <property type="entry name" value="CHASE_sf"/>
</dbReference>
<evidence type="ECO:0000313" key="16">
    <source>
        <dbReference type="Proteomes" id="UP000321419"/>
    </source>
</evidence>
<feature type="domain" description="CHASE" evidence="14">
    <location>
        <begin position="261"/>
        <end position="419"/>
    </location>
</feature>
<accession>A0A510Y2J3</accession>
<dbReference type="PANTHER" id="PTHR45339:SF1">
    <property type="entry name" value="HYBRID SIGNAL TRANSDUCTION HISTIDINE KINASE J"/>
    <property type="match status" value="1"/>
</dbReference>
<dbReference type="PROSITE" id="PS50110">
    <property type="entry name" value="RESPONSE_REGULATORY"/>
    <property type="match status" value="1"/>
</dbReference>
<evidence type="ECO:0000256" key="1">
    <source>
        <dbReference type="ARBA" id="ARBA00000085"/>
    </source>
</evidence>
<dbReference type="Proteomes" id="UP000321419">
    <property type="component" value="Unassembled WGS sequence"/>
</dbReference>
<dbReference type="RefSeq" id="WP_089346260.1">
    <property type="nucleotide sequence ID" value="NZ_BJUM01000058.1"/>
</dbReference>
<comment type="subcellular location">
    <subcellularLocation>
        <location evidence="2">Cell membrane</location>
        <topology evidence="2">Multi-pass membrane protein</topology>
    </subcellularLocation>
</comment>
<feature type="transmembrane region" description="Helical" evidence="11">
    <location>
        <begin position="12"/>
        <end position="33"/>
    </location>
</feature>
<dbReference type="EC" id="2.7.13.3" evidence="3"/>
<dbReference type="AlphaFoldDB" id="A0A510Y2J3"/>
<dbReference type="EMBL" id="BJUM01000058">
    <property type="protein sequence ID" value="GEK56847.1"/>
    <property type="molecule type" value="Genomic_DNA"/>
</dbReference>
<dbReference type="Gene3D" id="3.40.50.2300">
    <property type="match status" value="1"/>
</dbReference>
<evidence type="ECO:0000256" key="11">
    <source>
        <dbReference type="SAM" id="Phobius"/>
    </source>
</evidence>
<dbReference type="CDD" id="cd17546">
    <property type="entry name" value="REC_hyHK_CKI1_RcsC-like"/>
    <property type="match status" value="1"/>
</dbReference>
<dbReference type="SUPFAM" id="SSF55874">
    <property type="entry name" value="ATPase domain of HSP90 chaperone/DNA topoisomerase II/histidine kinase"/>
    <property type="match status" value="1"/>
</dbReference>
<keyword evidence="5 10" id="KW-0597">Phosphoprotein</keyword>
<feature type="transmembrane region" description="Helical" evidence="11">
    <location>
        <begin position="91"/>
        <end position="113"/>
    </location>
</feature>
<evidence type="ECO:0000313" key="15">
    <source>
        <dbReference type="EMBL" id="GEK56847.1"/>
    </source>
</evidence>
<dbReference type="FunFam" id="3.30.565.10:FF:000010">
    <property type="entry name" value="Sensor histidine kinase RcsC"/>
    <property type="match status" value="1"/>
</dbReference>
<dbReference type="Pfam" id="PF00512">
    <property type="entry name" value="HisKA"/>
    <property type="match status" value="1"/>
</dbReference>
<gene>
    <name evidence="15" type="ORF">PES01_36920</name>
</gene>
<dbReference type="InterPro" id="IPR004358">
    <property type="entry name" value="Sig_transdc_His_kin-like_C"/>
</dbReference>
<dbReference type="PROSITE" id="PS50839">
    <property type="entry name" value="CHASE"/>
    <property type="match status" value="1"/>
</dbReference>
<sequence>MKIFNSKYHSVIFYIIFSLAYFLIGISLTKLAFNSQIIPVWIPAGIALVGCFIWWWRFIPALFIAAFAFNFNIFDSTAHDMVLVGSTFNQAMYIAIGIVLQAMVGAGLLRYWLGHPLRFKKRASIIYFILIVGVGVCLISANFGVFALSQFNPAYAIEDHWQNVIYWWLGDSLGVIIATPFLLILLPLKEQNHAITPLPTLAVCSILFVSVALTTQLYDRENRQHTFKIAERESHIIENSLYRYINQSLIAVQSLASQVQSNPNLNQQDFYAYASELLAQHFFIKALSWNKKIEQSERESFTQEVANIYHLDFEVVGEPLEADDPMVIVKYIAPFNGNQKAVGFNVYSNPDRKASLTDPSIKYQPVSTKIIQLVQTTTPEPAYLLFAPVYKQEQQKTIIEGYATGVFLVRSIIEQAINEQQSEMFSIALYEDVNKPAFYSNYAKDLDMAHGSRIMPLKLSFGGQTWNVSLALKEKFLAPHNNQLTLFLMALQVAVCALILIVLLLFNQQQIALTRKVAERTHSLAQAKKQSDLANLAKSRFLANMSHEIRTPLNAVIGFSSLARKEDNAQTLIGYLDKINSSSKSLLSLINDILDISKIESHKLKLENTAFDLQVIIKRINTMFETSALNKGINWQVNSHLPVDTWYMGDPMRFEQVVFNLCSNAIKFTDKGEVTVSFNGEFINAENVQITVTVTDTGIGIEPSQQGKLFSAFTQADDSTSRRYGGTGLGLTVVKELSKLMGGKVTLKSEPNVGSTFSFNVPFTAASVQESAALVYSGTKLAALKVLVAEDNPVNQMVIKAMLGSLGIIAHIVENGEAAVEAAKAQSFDLILMDCQMPIMDGYRATALIRQFKNKLELPIIALTADVMPEDKAHAQAVGFNEHLAKPLELVKLTECLALYVEDDAH</sequence>
<dbReference type="Pfam" id="PF03924">
    <property type="entry name" value="CHASE"/>
    <property type="match status" value="1"/>
</dbReference>
<keyword evidence="16" id="KW-1185">Reference proteome</keyword>
<evidence type="ECO:0000259" key="12">
    <source>
        <dbReference type="PROSITE" id="PS50109"/>
    </source>
</evidence>
<dbReference type="InterPro" id="IPR036890">
    <property type="entry name" value="HATPase_C_sf"/>
</dbReference>
<dbReference type="CDD" id="cd00082">
    <property type="entry name" value="HisKA"/>
    <property type="match status" value="1"/>
</dbReference>
<dbReference type="Gene3D" id="1.10.287.130">
    <property type="match status" value="1"/>
</dbReference>
<dbReference type="SUPFAM" id="SSF47384">
    <property type="entry name" value="Homodimeric domain of signal transducing histidine kinase"/>
    <property type="match status" value="1"/>
</dbReference>
<dbReference type="SMART" id="SM00387">
    <property type="entry name" value="HATPase_c"/>
    <property type="match status" value="1"/>
</dbReference>
<evidence type="ECO:0000256" key="2">
    <source>
        <dbReference type="ARBA" id="ARBA00004651"/>
    </source>
</evidence>
<evidence type="ECO:0000256" key="8">
    <source>
        <dbReference type="ARBA" id="ARBA00023012"/>
    </source>
</evidence>
<dbReference type="InterPro" id="IPR007895">
    <property type="entry name" value="MASE1"/>
</dbReference>
<dbReference type="Pfam" id="PF02518">
    <property type="entry name" value="HATPase_c"/>
    <property type="match status" value="1"/>
</dbReference>
<dbReference type="OrthoDB" id="9810730at2"/>
<dbReference type="SMART" id="SM01079">
    <property type="entry name" value="CHASE"/>
    <property type="match status" value="1"/>
</dbReference>
<dbReference type="SMART" id="SM00388">
    <property type="entry name" value="HisKA"/>
    <property type="match status" value="1"/>
</dbReference>
<evidence type="ECO:0000256" key="9">
    <source>
        <dbReference type="ARBA" id="ARBA00023136"/>
    </source>
</evidence>
<evidence type="ECO:0000256" key="4">
    <source>
        <dbReference type="ARBA" id="ARBA00022475"/>
    </source>
</evidence>
<keyword evidence="7 11" id="KW-1133">Transmembrane helix</keyword>
<dbReference type="Pfam" id="PF00072">
    <property type="entry name" value="Response_reg"/>
    <property type="match status" value="1"/>
</dbReference>
<evidence type="ECO:0000256" key="10">
    <source>
        <dbReference type="PROSITE-ProRule" id="PRU00169"/>
    </source>
</evidence>
<dbReference type="InterPro" id="IPR006189">
    <property type="entry name" value="CHASE_dom"/>
</dbReference>
<evidence type="ECO:0000256" key="7">
    <source>
        <dbReference type="ARBA" id="ARBA00022989"/>
    </source>
</evidence>
<protein>
    <recommendedName>
        <fullName evidence="3">histidine kinase</fullName>
        <ecNumber evidence="3">2.7.13.3</ecNumber>
    </recommendedName>
</protein>
<dbReference type="InterPro" id="IPR003661">
    <property type="entry name" value="HisK_dim/P_dom"/>
</dbReference>
<feature type="transmembrane region" description="Helical" evidence="11">
    <location>
        <begin position="198"/>
        <end position="218"/>
    </location>
</feature>
<dbReference type="InterPro" id="IPR003594">
    <property type="entry name" value="HATPase_dom"/>
</dbReference>
<feature type="transmembrane region" description="Helical" evidence="11">
    <location>
        <begin position="165"/>
        <end position="186"/>
    </location>
</feature>
<dbReference type="InterPro" id="IPR001789">
    <property type="entry name" value="Sig_transdc_resp-reg_receiver"/>
</dbReference>
<dbReference type="PANTHER" id="PTHR45339">
    <property type="entry name" value="HYBRID SIGNAL TRANSDUCTION HISTIDINE KINASE J"/>
    <property type="match status" value="1"/>
</dbReference>
<dbReference type="SUPFAM" id="SSF52172">
    <property type="entry name" value="CheY-like"/>
    <property type="match status" value="1"/>
</dbReference>
<dbReference type="GO" id="GO:0005886">
    <property type="term" value="C:plasma membrane"/>
    <property type="evidence" value="ECO:0007669"/>
    <property type="project" value="UniProtKB-SubCell"/>
</dbReference>
<name>A0A510Y2J3_9GAMM</name>
<feature type="domain" description="Histidine kinase" evidence="12">
    <location>
        <begin position="544"/>
        <end position="765"/>
    </location>
</feature>
<keyword evidence="9 11" id="KW-0472">Membrane</keyword>
<dbReference type="Gene3D" id="3.30.565.10">
    <property type="entry name" value="Histidine kinase-like ATPase, C-terminal domain"/>
    <property type="match status" value="1"/>
</dbReference>
<organism evidence="15 16">
    <name type="scientific">Pseudoalteromonas espejiana</name>
    <dbReference type="NCBI Taxonomy" id="28107"/>
    <lineage>
        <taxon>Bacteria</taxon>
        <taxon>Pseudomonadati</taxon>
        <taxon>Pseudomonadota</taxon>
        <taxon>Gammaproteobacteria</taxon>
        <taxon>Alteromonadales</taxon>
        <taxon>Pseudoalteromonadaceae</taxon>
        <taxon>Pseudoalteromonas</taxon>
    </lineage>
</organism>
<comment type="caution">
    <text evidence="15">The sequence shown here is derived from an EMBL/GenBank/DDBJ whole genome shotgun (WGS) entry which is preliminary data.</text>
</comment>
<evidence type="ECO:0000259" key="14">
    <source>
        <dbReference type="PROSITE" id="PS50839"/>
    </source>
</evidence>
<evidence type="ECO:0000256" key="3">
    <source>
        <dbReference type="ARBA" id="ARBA00012438"/>
    </source>
</evidence>